<feature type="transmembrane region" description="Helical" evidence="5">
    <location>
        <begin position="216"/>
        <end position="231"/>
    </location>
</feature>
<evidence type="ECO:0000256" key="2">
    <source>
        <dbReference type="ARBA" id="ARBA00022692"/>
    </source>
</evidence>
<sequence>MNEHKNRTLIVPLFVSAFLLSALVEPIIPDWVLIGFKLFGFWNYVGAALIICVHLSRNPRIRLSLLSFAPIGIFLYSSSVSVIASPAGLQTPVLVEMGQHLVEFAVIVLMLRTRLELERTLWIIPLTVAITLLVATWELATGTHFGFSRLALDNFSTVRGTTALWHNRNDFSYFLALSTPIVIYKVRHANIFDHLLSALVVLIVATIIAYNGTRSAFLALVLSCLLYVAAIKQRSSTRHTFRVYRFGTLSVIAILFGVICVPLLENPFLYGSSLWIRWQLLTLTPTLLMSWPMGVGIGNIPPTVAKIPIATSGVFSPHNWAFQLLAELGIVGALFAIIVIGKSIDVLAYHWFSGKNEIALPLFLTLVSFLIAGFAPSNAFWGMHIIWIALGFAISCQAIPSQSNTIAHG</sequence>
<feature type="transmembrane region" description="Helical" evidence="5">
    <location>
        <begin position="34"/>
        <end position="53"/>
    </location>
</feature>
<accession>A0A3M0DS19</accession>
<protein>
    <recommendedName>
        <fullName evidence="6">O-antigen ligase-related domain-containing protein</fullName>
    </recommendedName>
</protein>
<dbReference type="InterPro" id="IPR007016">
    <property type="entry name" value="O-antigen_ligase-rel_domated"/>
</dbReference>
<dbReference type="InterPro" id="IPR051533">
    <property type="entry name" value="WaaL-like"/>
</dbReference>
<keyword evidence="3 5" id="KW-1133">Transmembrane helix</keyword>
<evidence type="ECO:0000313" key="9">
    <source>
        <dbReference type="Proteomes" id="UP000277326"/>
    </source>
</evidence>
<comment type="subcellular location">
    <subcellularLocation>
        <location evidence="1">Membrane</location>
        <topology evidence="1">Multi-pass membrane protein</topology>
    </subcellularLocation>
</comment>
<evidence type="ECO:0000256" key="1">
    <source>
        <dbReference type="ARBA" id="ARBA00004141"/>
    </source>
</evidence>
<feature type="transmembrane region" description="Helical" evidence="5">
    <location>
        <begin position="243"/>
        <end position="264"/>
    </location>
</feature>
<evidence type="ECO:0000259" key="6">
    <source>
        <dbReference type="Pfam" id="PF04932"/>
    </source>
</evidence>
<keyword evidence="10" id="KW-1185">Reference proteome</keyword>
<keyword evidence="4 5" id="KW-0472">Membrane</keyword>
<evidence type="ECO:0000313" key="7">
    <source>
        <dbReference type="EMBL" id="AZH24756.1"/>
    </source>
</evidence>
<evidence type="ECO:0000256" key="3">
    <source>
        <dbReference type="ARBA" id="ARBA00022989"/>
    </source>
</evidence>
<reference evidence="7 10" key="2">
    <citation type="submission" date="2018-07" db="EMBL/GenBank/DDBJ databases">
        <title>Genome sequences of Haloplanus aerogenes JCM 16430T.</title>
        <authorList>
            <person name="Kim Y.B."/>
            <person name="Roh S.W."/>
        </authorList>
    </citation>
    <scope>NUCLEOTIDE SEQUENCE [LARGE SCALE GENOMIC DNA]</scope>
    <source>
        <strain evidence="7 10">JCM 16430</strain>
    </source>
</reference>
<proteinExistence type="predicted"/>
<evidence type="ECO:0000313" key="8">
    <source>
        <dbReference type="EMBL" id="RMB23580.1"/>
    </source>
</evidence>
<reference evidence="8" key="3">
    <citation type="submission" date="2018-10" db="EMBL/GenBank/DDBJ databases">
        <authorList>
            <person name="Whitman W."/>
            <person name="Huntemann M."/>
            <person name="Clum A."/>
            <person name="Pillay M."/>
            <person name="Palaniappan K."/>
            <person name="Varghese N."/>
            <person name="Mikhailova N."/>
            <person name="Stamatis D."/>
            <person name="Reddy T."/>
            <person name="Daum C."/>
            <person name="Shapiro N."/>
            <person name="Ivanova N."/>
            <person name="Kyrpides N."/>
            <person name="Woyke T."/>
        </authorList>
    </citation>
    <scope>NUCLEOTIDE SEQUENCE</scope>
    <source>
        <strain evidence="8">CGMCC 1.10124</strain>
    </source>
</reference>
<feature type="transmembrane region" description="Helical" evidence="5">
    <location>
        <begin position="320"/>
        <end position="338"/>
    </location>
</feature>
<reference evidence="8 9" key="1">
    <citation type="journal article" date="2015" name="Stand. Genomic Sci.">
        <title>Genomic Encyclopedia of Bacterial and Archaeal Type Strains, Phase III: the genomes of soil and plant-associated and newly described type strains.</title>
        <authorList>
            <person name="Whitman W.B."/>
            <person name="Woyke T."/>
            <person name="Klenk H.P."/>
            <person name="Zhou Y."/>
            <person name="Lilburn T.G."/>
            <person name="Beck B.J."/>
            <person name="De Vos P."/>
            <person name="Vandamme P."/>
            <person name="Eisen J.A."/>
            <person name="Garrity G."/>
            <person name="Hugenholtz P."/>
            <person name="Kyrpides N.C."/>
        </authorList>
    </citation>
    <scope>NUCLEOTIDE SEQUENCE [LARGE SCALE GENOMIC DNA]</scope>
    <source>
        <strain evidence="8 9">CGMCC 1.10124</strain>
    </source>
</reference>
<feature type="transmembrane region" description="Helical" evidence="5">
    <location>
        <begin position="191"/>
        <end position="210"/>
    </location>
</feature>
<dbReference type="Pfam" id="PF04932">
    <property type="entry name" value="Wzy_C"/>
    <property type="match status" value="1"/>
</dbReference>
<keyword evidence="2 5" id="KW-0812">Transmembrane</keyword>
<name>A0A3M0DS19_9EURY</name>
<dbReference type="Proteomes" id="UP000277326">
    <property type="component" value="Unassembled WGS sequence"/>
</dbReference>
<feature type="transmembrane region" description="Helical" evidence="5">
    <location>
        <begin position="358"/>
        <end position="375"/>
    </location>
</feature>
<dbReference type="PANTHER" id="PTHR37422:SF13">
    <property type="entry name" value="LIPOPOLYSACCHARIDE BIOSYNTHESIS PROTEIN PA4999-RELATED"/>
    <property type="match status" value="1"/>
</dbReference>
<dbReference type="EMBL" id="REFS01000002">
    <property type="protein sequence ID" value="RMB23580.1"/>
    <property type="molecule type" value="Genomic_DNA"/>
</dbReference>
<organism evidence="8 9">
    <name type="scientific">Haloplanus aerogenes</name>
    <dbReference type="NCBI Taxonomy" id="660522"/>
    <lineage>
        <taxon>Archaea</taxon>
        <taxon>Methanobacteriati</taxon>
        <taxon>Methanobacteriota</taxon>
        <taxon>Stenosarchaea group</taxon>
        <taxon>Halobacteria</taxon>
        <taxon>Halobacteriales</taxon>
        <taxon>Haloferacaceae</taxon>
        <taxon>Haloplanus</taxon>
    </lineage>
</organism>
<dbReference type="GeneID" id="38470597"/>
<evidence type="ECO:0000256" key="5">
    <source>
        <dbReference type="SAM" id="Phobius"/>
    </source>
</evidence>
<dbReference type="KEGG" id="haer:DU502_04885"/>
<gene>
    <name evidence="8" type="ORF">ATH50_0796</name>
    <name evidence="7" type="ORF">DU502_04885</name>
</gene>
<feature type="transmembrane region" description="Helical" evidence="5">
    <location>
        <begin position="65"/>
        <end position="84"/>
    </location>
</feature>
<dbReference type="PANTHER" id="PTHR37422">
    <property type="entry name" value="TEICHURONIC ACID BIOSYNTHESIS PROTEIN TUAE"/>
    <property type="match status" value="1"/>
</dbReference>
<dbReference type="EMBL" id="CP034145">
    <property type="protein sequence ID" value="AZH24756.1"/>
    <property type="molecule type" value="Genomic_DNA"/>
</dbReference>
<evidence type="ECO:0000256" key="4">
    <source>
        <dbReference type="ARBA" id="ARBA00023136"/>
    </source>
</evidence>
<evidence type="ECO:0000313" key="10">
    <source>
        <dbReference type="Proteomes" id="UP000282007"/>
    </source>
</evidence>
<dbReference type="GO" id="GO:0016020">
    <property type="term" value="C:membrane"/>
    <property type="evidence" value="ECO:0007669"/>
    <property type="project" value="UniProtKB-SubCell"/>
</dbReference>
<dbReference type="Proteomes" id="UP000282007">
    <property type="component" value="Chromosome"/>
</dbReference>
<feature type="domain" description="O-antigen ligase-related" evidence="6">
    <location>
        <begin position="200"/>
        <end position="336"/>
    </location>
</feature>
<dbReference type="AlphaFoldDB" id="A0A3M0DS19"/>
<feature type="transmembrane region" description="Helical" evidence="5">
    <location>
        <begin position="120"/>
        <end position="140"/>
    </location>
</feature>
<dbReference type="RefSeq" id="WP_124897020.1">
    <property type="nucleotide sequence ID" value="NZ_CP034145.1"/>
</dbReference>